<dbReference type="AlphaFoldDB" id="A0A059KQ99"/>
<evidence type="ECO:0008006" key="7">
    <source>
        <dbReference type="Google" id="ProtNLM"/>
    </source>
</evidence>
<feature type="domain" description="PAS" evidence="2">
    <location>
        <begin position="328"/>
        <end position="399"/>
    </location>
</feature>
<reference evidence="5 6" key="1">
    <citation type="journal article" date="2014" name="FEMS Microbiol. Ecol.">
        <title>Sphaerotilus natans encrusted with nanoball-shaped Fe(III) oxide minerals formed by nitrate-reducing mixotrophic Fe(II) oxidation.</title>
        <authorList>
            <person name="Park S."/>
            <person name="Kim D.H."/>
            <person name="Lee J.H."/>
            <person name="Hur H.G."/>
        </authorList>
    </citation>
    <scope>NUCLEOTIDE SEQUENCE [LARGE SCALE GENOMIC DNA]</scope>
    <source>
        <strain evidence="5 6">DSM 6575</strain>
    </source>
</reference>
<dbReference type="EMBL" id="AZRA01000021">
    <property type="protein sequence ID" value="KDB53601.1"/>
    <property type="molecule type" value="Genomic_DNA"/>
</dbReference>
<dbReference type="Pfam" id="PF00990">
    <property type="entry name" value="GGDEF"/>
    <property type="match status" value="1"/>
</dbReference>
<keyword evidence="6" id="KW-1185">Reference proteome</keyword>
<dbReference type="GO" id="GO:0006355">
    <property type="term" value="P:regulation of DNA-templated transcription"/>
    <property type="evidence" value="ECO:0007669"/>
    <property type="project" value="InterPro"/>
</dbReference>
<dbReference type="SMART" id="SM00086">
    <property type="entry name" value="PAC"/>
    <property type="match status" value="2"/>
</dbReference>
<comment type="caution">
    <text evidence="5">The sequence shown here is derived from an EMBL/GenBank/DDBJ whole genome shotgun (WGS) entry which is preliminary data.</text>
</comment>
<dbReference type="RefSeq" id="WP_051631571.1">
    <property type="nucleotide sequence ID" value="NZ_AZRA01000021.1"/>
</dbReference>
<feature type="domain" description="PAS" evidence="2">
    <location>
        <begin position="454"/>
        <end position="499"/>
    </location>
</feature>
<feature type="domain" description="PAC" evidence="3">
    <location>
        <begin position="402"/>
        <end position="454"/>
    </location>
</feature>
<dbReference type="SMART" id="SM00267">
    <property type="entry name" value="GGDEF"/>
    <property type="match status" value="1"/>
</dbReference>
<dbReference type="STRING" id="34103.SAMN05421778_11292"/>
<evidence type="ECO:0000256" key="1">
    <source>
        <dbReference type="SAM" id="Phobius"/>
    </source>
</evidence>
<dbReference type="CDD" id="cd00130">
    <property type="entry name" value="PAS"/>
    <property type="match status" value="2"/>
</dbReference>
<feature type="transmembrane region" description="Helical" evidence="1">
    <location>
        <begin position="139"/>
        <end position="163"/>
    </location>
</feature>
<keyword evidence="1" id="KW-0472">Membrane</keyword>
<name>A0A059KQ99_9BURK</name>
<dbReference type="InterPro" id="IPR043128">
    <property type="entry name" value="Rev_trsase/Diguanyl_cyclase"/>
</dbReference>
<dbReference type="InterPro" id="IPR000014">
    <property type="entry name" value="PAS"/>
</dbReference>
<dbReference type="NCBIfam" id="TIGR00229">
    <property type="entry name" value="sensory_box"/>
    <property type="match status" value="2"/>
</dbReference>
<sequence length="759" mass="82982">MNPTDALGPELQPQPSGPCLEDVLREHLDAALWRAPVLALLGALLLVSLTLLLERQPGSQIAIWFTDAFGMVLLLLCRSSMRAAVLVGLMGGTLAAGLLGGRLDLMLAWMPGHLMATAAGAWMLQGVAQRQQIGSSPAVLAQVGLVAVLLPALLSASLSLPLLMLTSAGLPGTPVAVIWLNQALGGVIGSLVMLPLLLAALAQSWPSPTPERPDRRRTHADTLVLMLAGAGVTVLALLHLVHPFVYIALPLMIGAVLLDFLRLQLLVLGVTLVFGAMVATGLVAEPPTTARWQGVLLHLSLVVMLLPELLLSAAVGASRERRLALEAQRERYRHLYERTPAMMHSIGPDGRMLAVSRLWLERLGYDERDVIGRPSTDFLDAESRRRAIEQVLPQFLRTGECRDVEYRMLARDGRPVDVLLSAISERDAQGRFLRSLAVLEDVTRKRLAEQLAAEHQRTAAMLECIGDAVIGIDARGRIRSLNPAAVAMTGWMLEEARGRDWAGWLSRRGVADDEPVPPDPVAFCLAHRTRPEPTSCRLVRRDASWRVVREIVLPMSAPGGQGFDGVVLTLQDMTAAHDLARTLAHRAHHDALTGLPNRLLLQDRLQQALRLARRQHQPLALMFMDLDHFKQINDRHGHDAGDELLKAVAQRVRGAVRASDTVCRLGGDEFVVLLPQVEAALDAERVARHILSEVSRPYRLGALPELQVSFSIGIAVFPEDGEDEATLMRRADTAMYQAKREGRNALRFHHRGDTDLTPP</sequence>
<feature type="transmembrane region" description="Helical" evidence="1">
    <location>
        <begin position="59"/>
        <end position="76"/>
    </location>
</feature>
<dbReference type="PANTHER" id="PTHR44757:SF2">
    <property type="entry name" value="BIOFILM ARCHITECTURE MAINTENANCE PROTEIN MBAA"/>
    <property type="match status" value="1"/>
</dbReference>
<dbReference type="InterPro" id="IPR000160">
    <property type="entry name" value="GGDEF_dom"/>
</dbReference>
<feature type="transmembrane region" description="Helical" evidence="1">
    <location>
        <begin position="223"/>
        <end position="249"/>
    </location>
</feature>
<dbReference type="PROSITE" id="PS50887">
    <property type="entry name" value="GGDEF"/>
    <property type="match status" value="1"/>
</dbReference>
<protein>
    <recommendedName>
        <fullName evidence="7">Diguanylate cyclase</fullName>
    </recommendedName>
</protein>
<dbReference type="PROSITE" id="PS50112">
    <property type="entry name" value="PAS"/>
    <property type="match status" value="2"/>
</dbReference>
<feature type="domain" description="GGDEF" evidence="4">
    <location>
        <begin position="617"/>
        <end position="751"/>
    </location>
</feature>
<dbReference type="FunFam" id="3.30.70.270:FF:000001">
    <property type="entry name" value="Diguanylate cyclase domain protein"/>
    <property type="match status" value="1"/>
</dbReference>
<feature type="transmembrane region" description="Helical" evidence="1">
    <location>
        <begin position="83"/>
        <end position="100"/>
    </location>
</feature>
<evidence type="ECO:0000313" key="6">
    <source>
        <dbReference type="Proteomes" id="UP000026714"/>
    </source>
</evidence>
<dbReference type="Gene3D" id="3.30.450.20">
    <property type="entry name" value="PAS domain"/>
    <property type="match status" value="2"/>
</dbReference>
<dbReference type="NCBIfam" id="TIGR00254">
    <property type="entry name" value="GGDEF"/>
    <property type="match status" value="1"/>
</dbReference>
<dbReference type="InterPro" id="IPR035965">
    <property type="entry name" value="PAS-like_dom_sf"/>
</dbReference>
<dbReference type="Pfam" id="PF13426">
    <property type="entry name" value="PAS_9"/>
    <property type="match status" value="1"/>
</dbReference>
<keyword evidence="1" id="KW-0812">Transmembrane</keyword>
<proteinExistence type="predicted"/>
<feature type="transmembrane region" description="Helical" evidence="1">
    <location>
        <begin position="31"/>
        <end position="53"/>
    </location>
</feature>
<dbReference type="Pfam" id="PF00989">
    <property type="entry name" value="PAS"/>
    <property type="match status" value="1"/>
</dbReference>
<gene>
    <name evidence="5" type="ORF">X805_07870</name>
</gene>
<dbReference type="InterPro" id="IPR029787">
    <property type="entry name" value="Nucleotide_cyclase"/>
</dbReference>
<organism evidence="5 6">
    <name type="scientific">Sphaerotilus natans subsp. natans DSM 6575</name>
    <dbReference type="NCBI Taxonomy" id="1286631"/>
    <lineage>
        <taxon>Bacteria</taxon>
        <taxon>Pseudomonadati</taxon>
        <taxon>Pseudomonadota</taxon>
        <taxon>Betaproteobacteria</taxon>
        <taxon>Burkholderiales</taxon>
        <taxon>Sphaerotilaceae</taxon>
        <taxon>Sphaerotilus</taxon>
    </lineage>
</organism>
<dbReference type="InterPro" id="IPR052155">
    <property type="entry name" value="Biofilm_reg_signaling"/>
</dbReference>
<accession>A0A059KQ99</accession>
<evidence type="ECO:0000259" key="2">
    <source>
        <dbReference type="PROSITE" id="PS50112"/>
    </source>
</evidence>
<dbReference type="SUPFAM" id="SSF55073">
    <property type="entry name" value="Nucleotide cyclase"/>
    <property type="match status" value="1"/>
</dbReference>
<dbReference type="SUPFAM" id="SSF55785">
    <property type="entry name" value="PYP-like sensor domain (PAS domain)"/>
    <property type="match status" value="2"/>
</dbReference>
<dbReference type="GO" id="GO:0003824">
    <property type="term" value="F:catalytic activity"/>
    <property type="evidence" value="ECO:0007669"/>
    <property type="project" value="UniProtKB-ARBA"/>
</dbReference>
<dbReference type="PANTHER" id="PTHR44757">
    <property type="entry name" value="DIGUANYLATE CYCLASE DGCP"/>
    <property type="match status" value="1"/>
</dbReference>
<evidence type="ECO:0000259" key="3">
    <source>
        <dbReference type="PROSITE" id="PS50113"/>
    </source>
</evidence>
<dbReference type="InterPro" id="IPR000700">
    <property type="entry name" value="PAS-assoc_C"/>
</dbReference>
<dbReference type="SMART" id="SM00091">
    <property type="entry name" value="PAS"/>
    <property type="match status" value="2"/>
</dbReference>
<evidence type="ECO:0000313" key="5">
    <source>
        <dbReference type="EMBL" id="KDB53601.1"/>
    </source>
</evidence>
<feature type="transmembrane region" description="Helical" evidence="1">
    <location>
        <begin position="106"/>
        <end position="127"/>
    </location>
</feature>
<dbReference type="Proteomes" id="UP000026714">
    <property type="component" value="Unassembled WGS sequence"/>
</dbReference>
<dbReference type="PROSITE" id="PS50113">
    <property type="entry name" value="PAC"/>
    <property type="match status" value="1"/>
</dbReference>
<dbReference type="eggNOG" id="COG5001">
    <property type="taxonomic scope" value="Bacteria"/>
</dbReference>
<evidence type="ECO:0000259" key="4">
    <source>
        <dbReference type="PROSITE" id="PS50887"/>
    </source>
</evidence>
<feature type="transmembrane region" description="Helical" evidence="1">
    <location>
        <begin position="183"/>
        <end position="202"/>
    </location>
</feature>
<feature type="transmembrane region" description="Helical" evidence="1">
    <location>
        <begin position="261"/>
        <end position="283"/>
    </location>
</feature>
<dbReference type="InterPro" id="IPR001610">
    <property type="entry name" value="PAC"/>
</dbReference>
<dbReference type="InterPro" id="IPR013767">
    <property type="entry name" value="PAS_fold"/>
</dbReference>
<dbReference type="Gene3D" id="3.30.70.270">
    <property type="match status" value="1"/>
</dbReference>
<keyword evidence="1" id="KW-1133">Transmembrane helix</keyword>
<dbReference type="CDD" id="cd01949">
    <property type="entry name" value="GGDEF"/>
    <property type="match status" value="1"/>
</dbReference>
<feature type="transmembrane region" description="Helical" evidence="1">
    <location>
        <begin position="295"/>
        <end position="315"/>
    </location>
</feature>